<proteinExistence type="predicted"/>
<evidence type="ECO:0000313" key="3">
    <source>
        <dbReference type="EMBL" id="KAK2952749.1"/>
    </source>
</evidence>
<accession>A0ABQ9XPM0</accession>
<name>A0ABQ9XPM0_9EUKA</name>
<feature type="region of interest" description="Disordered" evidence="1">
    <location>
        <begin position="199"/>
        <end position="218"/>
    </location>
</feature>
<evidence type="ECO:0000256" key="2">
    <source>
        <dbReference type="SAM" id="Phobius"/>
    </source>
</evidence>
<keyword evidence="2" id="KW-0812">Transmembrane</keyword>
<comment type="caution">
    <text evidence="3">The sequence shown here is derived from an EMBL/GenBank/DDBJ whole genome shotgun (WGS) entry which is preliminary data.</text>
</comment>
<feature type="transmembrane region" description="Helical" evidence="2">
    <location>
        <begin position="21"/>
        <end position="39"/>
    </location>
</feature>
<sequence length="323" mass="35903">MSSVSDNRSIELPIGSKTIQYGLSLTKIGAFGYCLIILASPRVTCSFSCFLLSVGSFVLWSLSNKVSALLKYAVCMFSSQHRHSNGLFSMAVDTIGWTVMSTSMKFSFLAGRQLEFVGSISSTSSFWMTSASTSSTSSVAAVCSFLRFFERRWRQRRMMTNNTIATRTPTMSGIIQKRNDFGSRPDDDELLRMEKESAVRQFRPKTRRARQSREDSKEENEAMVMVTLIEVSVHSDVGEVRGSKNAFFPSFSSFLLHSNSSNERPHGMSMVPTIPTTKCASFLFLTEVLDEEFKNGTKSGAPSKMSFCSDSISQSSLASIQRD</sequence>
<protein>
    <submittedName>
        <fullName evidence="3">Uncharacterized protein</fullName>
    </submittedName>
</protein>
<feature type="region of interest" description="Disordered" evidence="1">
    <location>
        <begin position="295"/>
        <end position="323"/>
    </location>
</feature>
<keyword evidence="2" id="KW-0472">Membrane</keyword>
<dbReference type="Proteomes" id="UP001281761">
    <property type="component" value="Unassembled WGS sequence"/>
</dbReference>
<evidence type="ECO:0000313" key="4">
    <source>
        <dbReference type="Proteomes" id="UP001281761"/>
    </source>
</evidence>
<keyword evidence="2" id="KW-1133">Transmembrane helix</keyword>
<feature type="compositionally biased region" description="Low complexity" evidence="1">
    <location>
        <begin position="309"/>
        <end position="323"/>
    </location>
</feature>
<organism evidence="3 4">
    <name type="scientific">Blattamonas nauphoetae</name>
    <dbReference type="NCBI Taxonomy" id="2049346"/>
    <lineage>
        <taxon>Eukaryota</taxon>
        <taxon>Metamonada</taxon>
        <taxon>Preaxostyla</taxon>
        <taxon>Oxymonadida</taxon>
        <taxon>Blattamonas</taxon>
    </lineage>
</organism>
<gene>
    <name evidence="3" type="ORF">BLNAU_12398</name>
</gene>
<keyword evidence="4" id="KW-1185">Reference proteome</keyword>
<reference evidence="3 4" key="1">
    <citation type="journal article" date="2022" name="bioRxiv">
        <title>Genomics of Preaxostyla Flagellates Illuminates Evolutionary Transitions and the Path Towards Mitochondrial Loss.</title>
        <authorList>
            <person name="Novak L.V.F."/>
            <person name="Treitli S.C."/>
            <person name="Pyrih J."/>
            <person name="Halakuc P."/>
            <person name="Pipaliya S.V."/>
            <person name="Vacek V."/>
            <person name="Brzon O."/>
            <person name="Soukal P."/>
            <person name="Eme L."/>
            <person name="Dacks J.B."/>
            <person name="Karnkowska A."/>
            <person name="Elias M."/>
            <person name="Hampl V."/>
        </authorList>
    </citation>
    <scope>NUCLEOTIDE SEQUENCE [LARGE SCALE GENOMIC DNA]</scope>
    <source>
        <strain evidence="3">NAU3</strain>
        <tissue evidence="3">Gut</tissue>
    </source>
</reference>
<dbReference type="EMBL" id="JARBJD010000100">
    <property type="protein sequence ID" value="KAK2952749.1"/>
    <property type="molecule type" value="Genomic_DNA"/>
</dbReference>
<feature type="transmembrane region" description="Helical" evidence="2">
    <location>
        <begin position="126"/>
        <end position="149"/>
    </location>
</feature>
<evidence type="ECO:0000256" key="1">
    <source>
        <dbReference type="SAM" id="MobiDB-lite"/>
    </source>
</evidence>